<dbReference type="Proteomes" id="UP001432995">
    <property type="component" value="Unassembled WGS sequence"/>
</dbReference>
<evidence type="ECO:0000313" key="1">
    <source>
        <dbReference type="EMBL" id="MER2291734.1"/>
    </source>
</evidence>
<accession>A0ABV1RA72</accession>
<dbReference type="RefSeq" id="WP_350381021.1">
    <property type="nucleotide sequence ID" value="NZ_JBELQD010000056.1"/>
</dbReference>
<gene>
    <name evidence="1" type="ORF">ABS770_26100</name>
</gene>
<name>A0ABV1RA72_9HYPH</name>
<comment type="caution">
    <text evidence="1">The sequence shown here is derived from an EMBL/GenBank/DDBJ whole genome shotgun (WGS) entry which is preliminary data.</text>
</comment>
<dbReference type="EMBL" id="JBELQD010000056">
    <property type="protein sequence ID" value="MER2291734.1"/>
    <property type="molecule type" value="Genomic_DNA"/>
</dbReference>
<sequence length="85" mass="9518">MLMIDLLQIRSHESENMCLLLATKMRDRIRIGVVESRRWDSERSTDPSQRIPNSASIVTVLGVVAHGTSLRGSPLKARSAFPRCV</sequence>
<protein>
    <submittedName>
        <fullName evidence="1">Uncharacterized protein</fullName>
    </submittedName>
</protein>
<keyword evidence="2" id="KW-1185">Reference proteome</keyword>
<evidence type="ECO:0000313" key="2">
    <source>
        <dbReference type="Proteomes" id="UP001432995"/>
    </source>
</evidence>
<organism evidence="1 2">
    <name type="scientific">Methylobacterium brachiatum</name>
    <dbReference type="NCBI Taxonomy" id="269660"/>
    <lineage>
        <taxon>Bacteria</taxon>
        <taxon>Pseudomonadati</taxon>
        <taxon>Pseudomonadota</taxon>
        <taxon>Alphaproteobacteria</taxon>
        <taxon>Hyphomicrobiales</taxon>
        <taxon>Methylobacteriaceae</taxon>
        <taxon>Methylobacterium</taxon>
    </lineage>
</organism>
<reference evidence="1" key="1">
    <citation type="submission" date="2024-06" db="EMBL/GenBank/DDBJ databases">
        <authorList>
            <person name="Campbell A.G."/>
        </authorList>
    </citation>
    <scope>NUCLEOTIDE SEQUENCE</scope>
    <source>
        <strain evidence="1">EM17</strain>
    </source>
</reference>
<proteinExistence type="predicted"/>